<proteinExistence type="predicted"/>
<keyword evidence="2" id="KW-1185">Reference proteome</keyword>
<evidence type="ECO:0000313" key="1">
    <source>
        <dbReference type="EMBL" id="KAB2333676.1"/>
    </source>
</evidence>
<name>A0A7V7RMS5_9BACI</name>
<dbReference type="AlphaFoldDB" id="A0A7V7RMS5"/>
<comment type="caution">
    <text evidence="1">The sequence shown here is derived from an EMBL/GenBank/DDBJ whole genome shotgun (WGS) entry which is preliminary data.</text>
</comment>
<evidence type="ECO:0000313" key="2">
    <source>
        <dbReference type="Proteomes" id="UP000441354"/>
    </source>
</evidence>
<dbReference type="RefSeq" id="WP_151573077.1">
    <property type="nucleotide sequence ID" value="NZ_WBOT01000002.1"/>
</dbReference>
<dbReference type="EMBL" id="WBOT01000002">
    <property type="protein sequence ID" value="KAB2333676.1"/>
    <property type="molecule type" value="Genomic_DNA"/>
</dbReference>
<dbReference type="OrthoDB" id="2959323at2"/>
<dbReference type="Proteomes" id="UP000441354">
    <property type="component" value="Unassembled WGS sequence"/>
</dbReference>
<protein>
    <submittedName>
        <fullName evidence="1">Uncharacterized protein</fullName>
    </submittedName>
</protein>
<organism evidence="1 2">
    <name type="scientific">Bacillus mesophilum</name>
    <dbReference type="NCBI Taxonomy" id="1071718"/>
    <lineage>
        <taxon>Bacteria</taxon>
        <taxon>Bacillati</taxon>
        <taxon>Bacillota</taxon>
        <taxon>Bacilli</taxon>
        <taxon>Bacillales</taxon>
        <taxon>Bacillaceae</taxon>
        <taxon>Bacillus</taxon>
    </lineage>
</organism>
<sequence length="301" mass="34582">MAYIIENANIVSGDTIKESSLFVEEGKISTVKTAFPLYKHMRMNANSFLLTPIHVMYDSKFPNLGSHPNQKSYFTEEYILKGTTALLTSVYVHFEKDLKTNIKRLKTNLLNSPIDYIIGVRIPLRLLTTSFLLKTKQERIPALFIEIDSVEELKNMPWGWIREAMFPYNSPLIPVIKYEQPTERSLALKTWKMIVKNEKIPALLEELPEKQNLCRSILAKIGIYPLKAAIQIGSELSYNLYLPSREIIKIEELELNDYHKERLAVTVHKGTVIRAGDEVMYRPGSGEHVLIKTPSYFTFGD</sequence>
<reference evidence="1 2" key="1">
    <citation type="journal article" date="2014" name="Arch. Microbiol.">
        <title>Bacillus mesophilum sp. nov., strain IITR-54T, a novel 4-chlorobiphenyl dechlorinating bacterium.</title>
        <authorList>
            <person name="Manickam N."/>
            <person name="Singh N.K."/>
            <person name="Bajaj A."/>
            <person name="Kumar R.M."/>
            <person name="Kaur G."/>
            <person name="Kaur N."/>
            <person name="Bala M."/>
            <person name="Kumar A."/>
            <person name="Mayilraj S."/>
        </authorList>
    </citation>
    <scope>NUCLEOTIDE SEQUENCE [LARGE SCALE GENOMIC DNA]</scope>
    <source>
        <strain evidence="1 2">IITR-54</strain>
    </source>
</reference>
<accession>A0A7V7RMS5</accession>
<gene>
    <name evidence="1" type="ORF">F7732_06200</name>
</gene>